<proteinExistence type="predicted"/>
<reference evidence="1 2" key="1">
    <citation type="submission" date="2023-03" db="EMBL/GenBank/DDBJ databases">
        <title>Genome insight into feeding habits of ladybird beetles.</title>
        <authorList>
            <person name="Li H.-S."/>
            <person name="Huang Y.-H."/>
            <person name="Pang H."/>
        </authorList>
    </citation>
    <scope>NUCLEOTIDE SEQUENCE [LARGE SCALE GENOMIC DNA]</scope>
    <source>
        <strain evidence="1">SYSU_2023b</strain>
        <tissue evidence="1">Whole body</tissue>
    </source>
</reference>
<dbReference type="Proteomes" id="UP001431783">
    <property type="component" value="Unassembled WGS sequence"/>
</dbReference>
<evidence type="ECO:0000313" key="2">
    <source>
        <dbReference type="Proteomes" id="UP001431783"/>
    </source>
</evidence>
<sequence length="113" mass="13048">SDWNRGKVKKQVCKQMFMHTISIGERPLRDWVKPTETTSSQASTSVENISVSEKAIIELQEWLNSLAKVESHYCRVSSDKLYLEPVWDSMSDFYRKYVAIFESLGKTKVLGQL</sequence>
<protein>
    <submittedName>
        <fullName evidence="1">Uncharacterized protein</fullName>
    </submittedName>
</protein>
<name>A0AAW1V729_9CUCU</name>
<dbReference type="EMBL" id="JARQZJ010000127">
    <property type="protein sequence ID" value="KAK9891109.1"/>
    <property type="molecule type" value="Genomic_DNA"/>
</dbReference>
<organism evidence="1 2">
    <name type="scientific">Henosepilachna vigintioctopunctata</name>
    <dbReference type="NCBI Taxonomy" id="420089"/>
    <lineage>
        <taxon>Eukaryota</taxon>
        <taxon>Metazoa</taxon>
        <taxon>Ecdysozoa</taxon>
        <taxon>Arthropoda</taxon>
        <taxon>Hexapoda</taxon>
        <taxon>Insecta</taxon>
        <taxon>Pterygota</taxon>
        <taxon>Neoptera</taxon>
        <taxon>Endopterygota</taxon>
        <taxon>Coleoptera</taxon>
        <taxon>Polyphaga</taxon>
        <taxon>Cucujiformia</taxon>
        <taxon>Coccinelloidea</taxon>
        <taxon>Coccinellidae</taxon>
        <taxon>Epilachninae</taxon>
        <taxon>Epilachnini</taxon>
        <taxon>Henosepilachna</taxon>
    </lineage>
</organism>
<comment type="caution">
    <text evidence="1">The sequence shown here is derived from an EMBL/GenBank/DDBJ whole genome shotgun (WGS) entry which is preliminary data.</text>
</comment>
<accession>A0AAW1V729</accession>
<feature type="non-terminal residue" evidence="1">
    <location>
        <position position="1"/>
    </location>
</feature>
<keyword evidence="2" id="KW-1185">Reference proteome</keyword>
<gene>
    <name evidence="1" type="ORF">WA026_013428</name>
</gene>
<evidence type="ECO:0000313" key="1">
    <source>
        <dbReference type="EMBL" id="KAK9891109.1"/>
    </source>
</evidence>
<dbReference type="AlphaFoldDB" id="A0AAW1V729"/>